<dbReference type="PROSITE" id="PS51257">
    <property type="entry name" value="PROKAR_LIPOPROTEIN"/>
    <property type="match status" value="1"/>
</dbReference>
<reference evidence="4 5" key="1">
    <citation type="submission" date="2017-02" db="EMBL/GenBank/DDBJ databases">
        <title>The new phylogeny of genus Mycobacterium.</title>
        <authorList>
            <person name="Tortoli E."/>
            <person name="Trovato A."/>
            <person name="Cirillo D.M."/>
        </authorList>
    </citation>
    <scope>NUCLEOTIDE SEQUENCE [LARGE SCALE GENOMIC DNA]</scope>
    <source>
        <strain evidence="4 5">DSM 45230</strain>
    </source>
</reference>
<accession>A0AA42BZB2</accession>
<evidence type="ECO:0000313" key="3">
    <source>
        <dbReference type="EMBL" id="MCV7379452.1"/>
    </source>
</evidence>
<reference evidence="3" key="2">
    <citation type="submission" date="2020-07" db="EMBL/GenBank/DDBJ databases">
        <authorList>
            <person name="Pettersson B.M.F."/>
            <person name="Behra P.R.K."/>
            <person name="Ramesh M."/>
            <person name="Das S."/>
            <person name="Dasgupta S."/>
            <person name="Kirsebom L.A."/>
        </authorList>
    </citation>
    <scope>NUCLEOTIDE SEQUENCE</scope>
    <source>
        <strain evidence="3">CCUG 55640</strain>
    </source>
</reference>
<dbReference type="EMBL" id="MVHD01000044">
    <property type="protein sequence ID" value="OQZ88880.1"/>
    <property type="molecule type" value="Genomic_DNA"/>
</dbReference>
<protein>
    <recommendedName>
        <fullName evidence="7">DUF5642 domain-containing protein</fullName>
    </recommendedName>
</protein>
<evidence type="ECO:0000313" key="4">
    <source>
        <dbReference type="EMBL" id="OQZ88880.1"/>
    </source>
</evidence>
<organism evidence="3 6">
    <name type="scientific">Mycobacterium alsense</name>
    <dbReference type="NCBI Taxonomy" id="324058"/>
    <lineage>
        <taxon>Bacteria</taxon>
        <taxon>Bacillati</taxon>
        <taxon>Actinomycetota</taxon>
        <taxon>Actinomycetes</taxon>
        <taxon>Mycobacteriales</taxon>
        <taxon>Mycobacteriaceae</taxon>
        <taxon>Mycobacterium</taxon>
    </lineage>
</organism>
<sequence>METIGGRGCRAATAAALAVVWLGACIPADADSGPTVFPGMRIRQGDTDCMVGFVETRLRVALTTGQCDGGSLVTDGDSHPVGAVVLVRRQTADDAVDVAILPVEYEVIALAPGVAATDLLPTGRHLHEAPALRVRQGLPVCQLRVSAGQRCGKAGPVSNARFAIADMTVDNRDFGGPVYVLTDDDAAMVGLFEGMWGSAPSLESWQSVMRQLYLDSRARDGPQPPSEVRMAGMVRRR</sequence>
<feature type="chain" id="PRO_5041371426" description="DUF5642 domain-containing protein" evidence="2">
    <location>
        <begin position="31"/>
        <end position="237"/>
    </location>
</feature>
<evidence type="ECO:0000313" key="5">
    <source>
        <dbReference type="Proteomes" id="UP000192319"/>
    </source>
</evidence>
<name>A0AA42BZB2_9MYCO</name>
<feature type="signal peptide" evidence="2">
    <location>
        <begin position="1"/>
        <end position="30"/>
    </location>
</feature>
<dbReference type="Proteomes" id="UP000192319">
    <property type="component" value="Unassembled WGS sequence"/>
</dbReference>
<dbReference type="EMBL" id="JACKVH010000012">
    <property type="protein sequence ID" value="MCV7379452.1"/>
    <property type="molecule type" value="Genomic_DNA"/>
</dbReference>
<dbReference type="RefSeq" id="WP_083139784.1">
    <property type="nucleotide sequence ID" value="NZ_JACKVH010000012.1"/>
</dbReference>
<evidence type="ECO:0000313" key="6">
    <source>
        <dbReference type="Proteomes" id="UP001141650"/>
    </source>
</evidence>
<evidence type="ECO:0008006" key="7">
    <source>
        <dbReference type="Google" id="ProtNLM"/>
    </source>
</evidence>
<proteinExistence type="predicted"/>
<dbReference type="Proteomes" id="UP001141650">
    <property type="component" value="Unassembled WGS sequence"/>
</dbReference>
<reference evidence="3" key="3">
    <citation type="journal article" date="2022" name="BMC Genomics">
        <title>Comparative genome analysis of mycobacteria focusing on tRNA and non-coding RNA.</title>
        <authorList>
            <person name="Behra P.R.K."/>
            <person name="Pettersson B.M.F."/>
            <person name="Ramesh M."/>
            <person name="Das S."/>
            <person name="Dasgupta S."/>
            <person name="Kirsebom L.A."/>
        </authorList>
    </citation>
    <scope>NUCLEOTIDE SEQUENCE</scope>
    <source>
        <strain evidence="3">CCUG 55640</strain>
    </source>
</reference>
<feature type="region of interest" description="Disordered" evidence="1">
    <location>
        <begin position="217"/>
        <end position="237"/>
    </location>
</feature>
<keyword evidence="2" id="KW-0732">Signal</keyword>
<dbReference type="AlphaFoldDB" id="A0AA42BZB2"/>
<evidence type="ECO:0000256" key="1">
    <source>
        <dbReference type="SAM" id="MobiDB-lite"/>
    </source>
</evidence>
<keyword evidence="5" id="KW-1185">Reference proteome</keyword>
<gene>
    <name evidence="4" type="ORF">BST11_20505</name>
    <name evidence="3" type="ORF">H7K38_12415</name>
</gene>
<evidence type="ECO:0000256" key="2">
    <source>
        <dbReference type="SAM" id="SignalP"/>
    </source>
</evidence>
<comment type="caution">
    <text evidence="3">The sequence shown here is derived from an EMBL/GenBank/DDBJ whole genome shotgun (WGS) entry which is preliminary data.</text>
</comment>